<dbReference type="EMBL" id="NMUH01000235">
    <property type="protein sequence ID" value="MQL75103.1"/>
    <property type="molecule type" value="Genomic_DNA"/>
</dbReference>
<dbReference type="SMART" id="SM00220">
    <property type="entry name" value="S_TKc"/>
    <property type="match status" value="1"/>
</dbReference>
<dbReference type="CDD" id="cd06606">
    <property type="entry name" value="STKc_MAPKKK"/>
    <property type="match status" value="1"/>
</dbReference>
<dbReference type="SUPFAM" id="SSF56112">
    <property type="entry name" value="Protein kinase-like (PK-like)"/>
    <property type="match status" value="1"/>
</dbReference>
<protein>
    <recommendedName>
        <fullName evidence="2">Protein kinase domain-containing protein</fullName>
    </recommendedName>
</protein>
<feature type="non-terminal residue" evidence="3">
    <location>
        <position position="1"/>
    </location>
</feature>
<dbReference type="GO" id="GO:0005524">
    <property type="term" value="F:ATP binding"/>
    <property type="evidence" value="ECO:0007669"/>
    <property type="project" value="InterPro"/>
</dbReference>
<feature type="region of interest" description="Disordered" evidence="1">
    <location>
        <begin position="297"/>
        <end position="319"/>
    </location>
</feature>
<keyword evidence="4" id="KW-1185">Reference proteome</keyword>
<reference evidence="3" key="1">
    <citation type="submission" date="2017-07" db="EMBL/GenBank/DDBJ databases">
        <title>Taro Niue Genome Assembly and Annotation.</title>
        <authorList>
            <person name="Atibalentja N."/>
            <person name="Keating K."/>
            <person name="Fields C.J."/>
        </authorList>
    </citation>
    <scope>NUCLEOTIDE SEQUENCE</scope>
    <source>
        <strain evidence="3">Niue_2</strain>
        <tissue evidence="3">Leaf</tissue>
    </source>
</reference>
<evidence type="ECO:0000256" key="1">
    <source>
        <dbReference type="SAM" id="MobiDB-lite"/>
    </source>
</evidence>
<proteinExistence type="predicted"/>
<evidence type="ECO:0000313" key="4">
    <source>
        <dbReference type="Proteomes" id="UP000652761"/>
    </source>
</evidence>
<dbReference type="Pfam" id="PF00069">
    <property type="entry name" value="Pkinase"/>
    <property type="match status" value="1"/>
</dbReference>
<dbReference type="PANTHER" id="PTHR48011">
    <property type="entry name" value="CCR4-NOT TRANSCRIPTIONAL COMPLEX SUBUNIT CAF120-RELATED"/>
    <property type="match status" value="1"/>
</dbReference>
<name>A0A843U0F2_COLES</name>
<feature type="compositionally biased region" description="Basic and acidic residues" evidence="1">
    <location>
        <begin position="429"/>
        <end position="439"/>
    </location>
</feature>
<dbReference type="PROSITE" id="PS50011">
    <property type="entry name" value="PROTEIN_KINASE_DOM"/>
    <property type="match status" value="1"/>
</dbReference>
<dbReference type="OrthoDB" id="8693905at2759"/>
<dbReference type="PANTHER" id="PTHR48011:SF18">
    <property type="entry name" value="MITOGEN-ACTIVATED PROTEIN KINASE KINASE KINASE 19-RELATED"/>
    <property type="match status" value="1"/>
</dbReference>
<feature type="region of interest" description="Disordered" evidence="1">
    <location>
        <begin position="373"/>
        <end position="455"/>
    </location>
</feature>
<dbReference type="Gene3D" id="1.10.510.10">
    <property type="entry name" value="Transferase(Phosphotransferase) domain 1"/>
    <property type="match status" value="1"/>
</dbReference>
<sequence>LAAVAAPQREPEDGQSRNPLVMAVKSSLLAESTTLLREKEVLGCLAGCPEVVACYGDDVTVEADGRRFYNVFLEYVPGGTLSELCRRTPLPEEEVRRYTASILRGLRRVHEAGYVHCDVKPQNVLVAGKGRAKIADFGLAKLAGEKVGAGGARRGGAFLRGTPLYMAPESVARGEHEPPSDVWSLGCVVAEMATGEPAWRCADAAALVFRIGSGEEVPEVPLAMSDEGKDFLRKCLDRDPTERWTAAMLLGHPFVAGAVVDDEDSSSADDKSPESCIPGPSPRSIFAFPSWASSSPLPSLCSTPTPSQESNSPVDTLLGPANRLRHLTTGSPAPDWSSASCCWTTVRERSLAVQAEPPQDPPLVLLQRMIEEEEKNRERPRAAEPAATGTSSAGAVERVLLPPPASSSQELQLRPPPMSSDDWVSEGEGNFRRSRENVDHGSSLPSPSSARQPWRDVNVVQILMSRADVELQWYEPQSY</sequence>
<feature type="region of interest" description="Disordered" evidence="1">
    <location>
        <begin position="261"/>
        <end position="280"/>
    </location>
</feature>
<evidence type="ECO:0000313" key="3">
    <source>
        <dbReference type="EMBL" id="MQL75103.1"/>
    </source>
</evidence>
<dbReference type="AlphaFoldDB" id="A0A843U0F2"/>
<dbReference type="GO" id="GO:0004672">
    <property type="term" value="F:protein kinase activity"/>
    <property type="evidence" value="ECO:0007669"/>
    <property type="project" value="InterPro"/>
</dbReference>
<comment type="caution">
    <text evidence="3">The sequence shown here is derived from an EMBL/GenBank/DDBJ whole genome shotgun (WGS) entry which is preliminary data.</text>
</comment>
<feature type="compositionally biased region" description="Low complexity" evidence="1">
    <location>
        <begin position="297"/>
        <end position="307"/>
    </location>
</feature>
<gene>
    <name evidence="3" type="ORF">Taro_007483</name>
</gene>
<accession>A0A843U0F2</accession>
<dbReference type="PROSITE" id="PS00108">
    <property type="entry name" value="PROTEIN_KINASE_ST"/>
    <property type="match status" value="1"/>
</dbReference>
<evidence type="ECO:0000259" key="2">
    <source>
        <dbReference type="PROSITE" id="PS50011"/>
    </source>
</evidence>
<dbReference type="InterPro" id="IPR011009">
    <property type="entry name" value="Kinase-like_dom_sf"/>
</dbReference>
<dbReference type="InterPro" id="IPR000719">
    <property type="entry name" value="Prot_kinase_dom"/>
</dbReference>
<feature type="domain" description="Protein kinase" evidence="2">
    <location>
        <begin position="1"/>
        <end position="255"/>
    </location>
</feature>
<dbReference type="Proteomes" id="UP000652761">
    <property type="component" value="Unassembled WGS sequence"/>
</dbReference>
<organism evidence="3 4">
    <name type="scientific">Colocasia esculenta</name>
    <name type="common">Wild taro</name>
    <name type="synonym">Arum esculentum</name>
    <dbReference type="NCBI Taxonomy" id="4460"/>
    <lineage>
        <taxon>Eukaryota</taxon>
        <taxon>Viridiplantae</taxon>
        <taxon>Streptophyta</taxon>
        <taxon>Embryophyta</taxon>
        <taxon>Tracheophyta</taxon>
        <taxon>Spermatophyta</taxon>
        <taxon>Magnoliopsida</taxon>
        <taxon>Liliopsida</taxon>
        <taxon>Araceae</taxon>
        <taxon>Aroideae</taxon>
        <taxon>Colocasieae</taxon>
        <taxon>Colocasia</taxon>
    </lineage>
</organism>
<dbReference type="GO" id="GO:0007165">
    <property type="term" value="P:signal transduction"/>
    <property type="evidence" value="ECO:0007669"/>
    <property type="project" value="TreeGrafter"/>
</dbReference>
<dbReference type="InterPro" id="IPR052751">
    <property type="entry name" value="Plant_MAPKKK"/>
</dbReference>
<dbReference type="InterPro" id="IPR008271">
    <property type="entry name" value="Ser/Thr_kinase_AS"/>
</dbReference>